<dbReference type="PANTHER" id="PTHR42847">
    <property type="entry name" value="ALKANESULFONATE MONOOXYGENASE"/>
    <property type="match status" value="1"/>
</dbReference>
<evidence type="ECO:0000256" key="3">
    <source>
        <dbReference type="ARBA" id="ARBA00023002"/>
    </source>
</evidence>
<keyword evidence="3 6" id="KW-0560">Oxidoreductase</keyword>
<dbReference type="GO" id="GO:0016491">
    <property type="term" value="F:oxidoreductase activity"/>
    <property type="evidence" value="ECO:0007669"/>
    <property type="project" value="UniProtKB-KW"/>
</dbReference>
<proteinExistence type="predicted"/>
<dbReference type="SUPFAM" id="SSF51679">
    <property type="entry name" value="Bacterial luciferase-like"/>
    <property type="match status" value="1"/>
</dbReference>
<name>A0ABW2RW66_9NOCA</name>
<evidence type="ECO:0000256" key="1">
    <source>
        <dbReference type="ARBA" id="ARBA00022630"/>
    </source>
</evidence>
<dbReference type="Proteomes" id="UP001596484">
    <property type="component" value="Unassembled WGS sequence"/>
</dbReference>
<organism evidence="6 7">
    <name type="scientific">Rhodococcus daqingensis</name>
    <dbReference type="NCBI Taxonomy" id="2479363"/>
    <lineage>
        <taxon>Bacteria</taxon>
        <taxon>Bacillati</taxon>
        <taxon>Actinomycetota</taxon>
        <taxon>Actinomycetes</taxon>
        <taxon>Mycobacteriales</taxon>
        <taxon>Nocardiaceae</taxon>
        <taxon>Rhodococcus</taxon>
    </lineage>
</organism>
<sequence>MRFGMFVPQGWRLDLVGIDPAEQWDAMKSVTLRAESGPWESAWVYDHFHTVPAPTDEATHEAWSLMSALGAVTSTIRLGQMCTAISYRNPAYLAKIAATADVISGGRIEMGIGAGWYEHEWRAYGYGFPSAGERLARLDEGVQIMRQAWTTGSATLDGKHYRVDGAIVRPLPLQEGGIPLWIAGGGEKVTLKIAAKYAQYTNFDGTLEGFTQKSAVLKGHCAAVGTDFDAIVRSANYNIAIGATEAEVEGRLAATKARMAKYVGEDLAEASMAAFRGMPGVGTPEQIIENLTALRNQGLSYGICYFPEAAYDTSGIEMFEREVIPALADRHGGRS</sequence>
<keyword evidence="1" id="KW-0285">Flavoprotein</keyword>
<dbReference type="RefSeq" id="WP_378403834.1">
    <property type="nucleotide sequence ID" value="NZ_JBHTCS010000011.1"/>
</dbReference>
<accession>A0ABW2RW66</accession>
<reference evidence="7" key="1">
    <citation type="journal article" date="2019" name="Int. J. Syst. Evol. Microbiol.">
        <title>The Global Catalogue of Microorganisms (GCM) 10K type strain sequencing project: providing services to taxonomists for standard genome sequencing and annotation.</title>
        <authorList>
            <consortium name="The Broad Institute Genomics Platform"/>
            <consortium name="The Broad Institute Genome Sequencing Center for Infectious Disease"/>
            <person name="Wu L."/>
            <person name="Ma J."/>
        </authorList>
    </citation>
    <scope>NUCLEOTIDE SEQUENCE [LARGE SCALE GENOMIC DNA]</scope>
    <source>
        <strain evidence="7">ICMP 19430</strain>
    </source>
</reference>
<dbReference type="InterPro" id="IPR050172">
    <property type="entry name" value="SsuD_RutA_monooxygenase"/>
</dbReference>
<feature type="domain" description="Luciferase-like" evidence="5">
    <location>
        <begin position="1"/>
        <end position="299"/>
    </location>
</feature>
<evidence type="ECO:0000256" key="4">
    <source>
        <dbReference type="ARBA" id="ARBA00023033"/>
    </source>
</evidence>
<comment type="caution">
    <text evidence="6">The sequence shown here is derived from an EMBL/GenBank/DDBJ whole genome shotgun (WGS) entry which is preliminary data.</text>
</comment>
<evidence type="ECO:0000256" key="2">
    <source>
        <dbReference type="ARBA" id="ARBA00022643"/>
    </source>
</evidence>
<keyword evidence="7" id="KW-1185">Reference proteome</keyword>
<evidence type="ECO:0000313" key="6">
    <source>
        <dbReference type="EMBL" id="MFC7448102.1"/>
    </source>
</evidence>
<evidence type="ECO:0000313" key="7">
    <source>
        <dbReference type="Proteomes" id="UP001596484"/>
    </source>
</evidence>
<dbReference type="InterPro" id="IPR019952">
    <property type="entry name" value="F420_OxRdatse_Rv1855c_pred"/>
</dbReference>
<evidence type="ECO:0000259" key="5">
    <source>
        <dbReference type="Pfam" id="PF00296"/>
    </source>
</evidence>
<dbReference type="Pfam" id="PF00296">
    <property type="entry name" value="Bac_luciferase"/>
    <property type="match status" value="1"/>
</dbReference>
<dbReference type="InterPro" id="IPR011251">
    <property type="entry name" value="Luciferase-like_dom"/>
</dbReference>
<keyword evidence="4" id="KW-0503">Monooxygenase</keyword>
<gene>
    <name evidence="6" type="ORF">ACFQS9_09390</name>
</gene>
<dbReference type="InterPro" id="IPR036661">
    <property type="entry name" value="Luciferase-like_sf"/>
</dbReference>
<dbReference type="PANTHER" id="PTHR42847:SF8">
    <property type="entry name" value="CONSERVED PROTEIN"/>
    <property type="match status" value="1"/>
</dbReference>
<dbReference type="EC" id="1.-.-.-" evidence="6"/>
<dbReference type="Gene3D" id="3.20.20.30">
    <property type="entry name" value="Luciferase-like domain"/>
    <property type="match status" value="1"/>
</dbReference>
<dbReference type="EMBL" id="JBHTCS010000011">
    <property type="protein sequence ID" value="MFC7448102.1"/>
    <property type="molecule type" value="Genomic_DNA"/>
</dbReference>
<keyword evidence="2" id="KW-0288">FMN</keyword>
<dbReference type="NCBIfam" id="TIGR03560">
    <property type="entry name" value="F420_Rv1855c"/>
    <property type="match status" value="1"/>
</dbReference>
<protein>
    <submittedName>
        <fullName evidence="6">LLM class F420-dependent oxidoreductase</fullName>
        <ecNumber evidence="6">1.-.-.-</ecNumber>
    </submittedName>
</protein>